<evidence type="ECO:0000256" key="2">
    <source>
        <dbReference type="ARBA" id="ARBA00005300"/>
    </source>
</evidence>
<keyword evidence="4" id="KW-0540">Nuclease</keyword>
<proteinExistence type="inferred from homology"/>
<dbReference type="PROSITE" id="PS50879">
    <property type="entry name" value="RNASE_H_1"/>
    <property type="match status" value="1"/>
</dbReference>
<dbReference type="Gene3D" id="3.30.420.10">
    <property type="entry name" value="Ribonuclease H-like superfamily/Ribonuclease H"/>
    <property type="match status" value="1"/>
</dbReference>
<dbReference type="Pfam" id="PF00075">
    <property type="entry name" value="RNase_H"/>
    <property type="match status" value="1"/>
</dbReference>
<dbReference type="InterPro" id="IPR036397">
    <property type="entry name" value="RNaseH_sf"/>
</dbReference>
<evidence type="ECO:0000256" key="7">
    <source>
        <dbReference type="ARBA" id="ARBA00022801"/>
    </source>
</evidence>
<dbReference type="InterPro" id="IPR002156">
    <property type="entry name" value="RNaseH_domain"/>
</dbReference>
<dbReference type="Proteomes" id="UP001610446">
    <property type="component" value="Unassembled WGS sequence"/>
</dbReference>
<comment type="catalytic activity">
    <reaction evidence="1">
        <text>Endonucleolytic cleavage to 5'-phosphomonoester.</text>
        <dbReference type="EC" id="3.1.26.4"/>
    </reaction>
</comment>
<dbReference type="EMBL" id="JBFXLU010000276">
    <property type="protein sequence ID" value="KAL2831848.1"/>
    <property type="molecule type" value="Genomic_DNA"/>
</dbReference>
<evidence type="ECO:0000313" key="9">
    <source>
        <dbReference type="EMBL" id="KAL2831848.1"/>
    </source>
</evidence>
<keyword evidence="5" id="KW-0479">Metal-binding</keyword>
<protein>
    <recommendedName>
        <fullName evidence="3">ribonuclease H</fullName>
        <ecNumber evidence="3">3.1.26.4</ecNumber>
    </recommendedName>
</protein>
<dbReference type="InterPro" id="IPR012337">
    <property type="entry name" value="RNaseH-like_sf"/>
</dbReference>
<keyword evidence="6" id="KW-0255">Endonuclease</keyword>
<dbReference type="EC" id="3.1.26.4" evidence="3"/>
<organism evidence="9 10">
    <name type="scientific">Aspergillus pseudoustus</name>
    <dbReference type="NCBI Taxonomy" id="1810923"/>
    <lineage>
        <taxon>Eukaryota</taxon>
        <taxon>Fungi</taxon>
        <taxon>Dikarya</taxon>
        <taxon>Ascomycota</taxon>
        <taxon>Pezizomycotina</taxon>
        <taxon>Eurotiomycetes</taxon>
        <taxon>Eurotiomycetidae</taxon>
        <taxon>Eurotiales</taxon>
        <taxon>Aspergillaceae</taxon>
        <taxon>Aspergillus</taxon>
        <taxon>Aspergillus subgen. Nidulantes</taxon>
    </lineage>
</organism>
<dbReference type="InterPro" id="IPR050092">
    <property type="entry name" value="RNase_H"/>
</dbReference>
<dbReference type="SUPFAM" id="SSF53098">
    <property type="entry name" value="Ribonuclease H-like"/>
    <property type="match status" value="1"/>
</dbReference>
<evidence type="ECO:0000256" key="4">
    <source>
        <dbReference type="ARBA" id="ARBA00022722"/>
    </source>
</evidence>
<comment type="similarity">
    <text evidence="2">Belongs to the RNase H family.</text>
</comment>
<gene>
    <name evidence="9" type="ORF">BJY01DRAFT_254133</name>
</gene>
<feature type="domain" description="RNase H type-1" evidence="8">
    <location>
        <begin position="1"/>
        <end position="165"/>
    </location>
</feature>
<evidence type="ECO:0000256" key="6">
    <source>
        <dbReference type="ARBA" id="ARBA00022759"/>
    </source>
</evidence>
<keyword evidence="10" id="KW-1185">Reference proteome</keyword>
<accession>A0ABR4IVP0</accession>
<sequence length="166" mass="18628">MVYTMEVYVDGCCRGNGQPDAIGAAAAAFKQRNGSQKCWYRRLPAHPTPTNQRAELTNIILGLEKALEIWNELLTNPSLNVTIHSDSRYAIASLTEWIYNWENDNWLNAQENPVANQDLIQEAAGLGYRLKQCGCVAYVWIPREQNTVADGTCNRCLGNAEEPLIR</sequence>
<evidence type="ECO:0000256" key="3">
    <source>
        <dbReference type="ARBA" id="ARBA00012180"/>
    </source>
</evidence>
<comment type="caution">
    <text evidence="9">The sequence shown here is derived from an EMBL/GenBank/DDBJ whole genome shotgun (WGS) entry which is preliminary data.</text>
</comment>
<evidence type="ECO:0000256" key="5">
    <source>
        <dbReference type="ARBA" id="ARBA00022723"/>
    </source>
</evidence>
<evidence type="ECO:0000259" key="8">
    <source>
        <dbReference type="PROSITE" id="PS50879"/>
    </source>
</evidence>
<keyword evidence="7" id="KW-0378">Hydrolase</keyword>
<evidence type="ECO:0000256" key="1">
    <source>
        <dbReference type="ARBA" id="ARBA00000077"/>
    </source>
</evidence>
<name>A0ABR4IVP0_9EURO</name>
<dbReference type="PANTHER" id="PTHR10642">
    <property type="entry name" value="RIBONUCLEASE H1"/>
    <property type="match status" value="1"/>
</dbReference>
<reference evidence="9 10" key="1">
    <citation type="submission" date="2024-07" db="EMBL/GenBank/DDBJ databases">
        <title>Section-level genome sequencing and comparative genomics of Aspergillus sections Usti and Cavernicolus.</title>
        <authorList>
            <consortium name="Lawrence Berkeley National Laboratory"/>
            <person name="Nybo J.L."/>
            <person name="Vesth T.C."/>
            <person name="Theobald S."/>
            <person name="Frisvad J.C."/>
            <person name="Larsen T.O."/>
            <person name="Kjaerboelling I."/>
            <person name="Rothschild-Mancinelli K."/>
            <person name="Lyhne E.K."/>
            <person name="Kogle M.E."/>
            <person name="Barry K."/>
            <person name="Clum A."/>
            <person name="Na H."/>
            <person name="Ledsgaard L."/>
            <person name="Lin J."/>
            <person name="Lipzen A."/>
            <person name="Kuo A."/>
            <person name="Riley R."/>
            <person name="Mondo S."/>
            <person name="Labutti K."/>
            <person name="Haridas S."/>
            <person name="Pangalinan J."/>
            <person name="Salamov A.A."/>
            <person name="Simmons B.A."/>
            <person name="Magnuson J.K."/>
            <person name="Chen J."/>
            <person name="Drula E."/>
            <person name="Henrissat B."/>
            <person name="Wiebenga A."/>
            <person name="Lubbers R.J."/>
            <person name="Gomes A.C."/>
            <person name="Makela M.R."/>
            <person name="Stajich J."/>
            <person name="Grigoriev I.V."/>
            <person name="Mortensen U.H."/>
            <person name="De Vries R.P."/>
            <person name="Baker S.E."/>
            <person name="Andersen M.R."/>
        </authorList>
    </citation>
    <scope>NUCLEOTIDE SEQUENCE [LARGE SCALE GENOMIC DNA]</scope>
    <source>
        <strain evidence="9 10">CBS 123904</strain>
    </source>
</reference>
<evidence type="ECO:0000313" key="10">
    <source>
        <dbReference type="Proteomes" id="UP001610446"/>
    </source>
</evidence>
<dbReference type="PANTHER" id="PTHR10642:SF26">
    <property type="entry name" value="RIBONUCLEASE H1"/>
    <property type="match status" value="1"/>
</dbReference>